<dbReference type="PANTHER" id="PTHR43280">
    <property type="entry name" value="ARAC-FAMILY TRANSCRIPTIONAL REGULATOR"/>
    <property type="match status" value="1"/>
</dbReference>
<dbReference type="GO" id="GO:0003700">
    <property type="term" value="F:DNA-binding transcription factor activity"/>
    <property type="evidence" value="ECO:0007669"/>
    <property type="project" value="InterPro"/>
</dbReference>
<dbReference type="PRINTS" id="PR00032">
    <property type="entry name" value="HTHARAC"/>
</dbReference>
<dbReference type="SUPFAM" id="SSF46689">
    <property type="entry name" value="Homeodomain-like"/>
    <property type="match status" value="2"/>
</dbReference>
<dbReference type="GO" id="GO:0043565">
    <property type="term" value="F:sequence-specific DNA binding"/>
    <property type="evidence" value="ECO:0007669"/>
    <property type="project" value="InterPro"/>
</dbReference>
<dbReference type="STRING" id="537007.BLAHAN_06286"/>
<keyword evidence="3" id="KW-0804">Transcription</keyword>
<name>C9LA37_BLAHA</name>
<dbReference type="InterPro" id="IPR003313">
    <property type="entry name" value="AraC-bd"/>
</dbReference>
<dbReference type="eggNOG" id="COG2169">
    <property type="taxonomic scope" value="Bacteria"/>
</dbReference>
<dbReference type="Gene3D" id="1.10.10.60">
    <property type="entry name" value="Homeodomain-like"/>
    <property type="match status" value="2"/>
</dbReference>
<protein>
    <submittedName>
        <fullName evidence="5">Transcriptional regulator, AraC family</fullName>
    </submittedName>
</protein>
<reference evidence="5" key="1">
    <citation type="submission" date="2009-09" db="EMBL/GenBank/DDBJ databases">
        <authorList>
            <person name="Weinstock G."/>
            <person name="Sodergren E."/>
            <person name="Clifton S."/>
            <person name="Fulton L."/>
            <person name="Fulton B."/>
            <person name="Courtney L."/>
            <person name="Fronick C."/>
            <person name="Harrison M."/>
            <person name="Strong C."/>
            <person name="Farmer C."/>
            <person name="Delahaunty K."/>
            <person name="Markovic C."/>
            <person name="Hall O."/>
            <person name="Minx P."/>
            <person name="Tomlinson C."/>
            <person name="Mitreva M."/>
            <person name="Nelson J."/>
            <person name="Hou S."/>
            <person name="Wollam A."/>
            <person name="Pepin K.H."/>
            <person name="Johnson M."/>
            <person name="Bhonagiri V."/>
            <person name="Nash W.E."/>
            <person name="Warren W."/>
            <person name="Chinwalla A."/>
            <person name="Mardis E.R."/>
            <person name="Wilson R.K."/>
        </authorList>
    </citation>
    <scope>NUCLEOTIDE SEQUENCE [LARGE SCALE GENOMIC DNA]</scope>
    <source>
        <strain evidence="5">DSM 20583</strain>
    </source>
</reference>
<organism evidence="5 6">
    <name type="scientific">Blautia hansenii DSM 20583</name>
    <dbReference type="NCBI Taxonomy" id="537007"/>
    <lineage>
        <taxon>Bacteria</taxon>
        <taxon>Bacillati</taxon>
        <taxon>Bacillota</taxon>
        <taxon>Clostridia</taxon>
        <taxon>Lachnospirales</taxon>
        <taxon>Lachnospiraceae</taxon>
        <taxon>Blautia</taxon>
    </lineage>
</organism>
<feature type="domain" description="HTH araC/xylS-type" evidence="4">
    <location>
        <begin position="214"/>
        <end position="312"/>
    </location>
</feature>
<evidence type="ECO:0000256" key="1">
    <source>
        <dbReference type="ARBA" id="ARBA00023015"/>
    </source>
</evidence>
<keyword evidence="2" id="KW-0238">DNA-binding</keyword>
<dbReference type="AlphaFoldDB" id="C9LA37"/>
<dbReference type="Pfam" id="PF12833">
    <property type="entry name" value="HTH_18"/>
    <property type="match status" value="1"/>
</dbReference>
<evidence type="ECO:0000259" key="4">
    <source>
        <dbReference type="PROSITE" id="PS01124"/>
    </source>
</evidence>
<dbReference type="SMART" id="SM00342">
    <property type="entry name" value="HTH_ARAC"/>
    <property type="match status" value="1"/>
</dbReference>
<dbReference type="EMBL" id="ABYU02000030">
    <property type="protein sequence ID" value="EEX20835.1"/>
    <property type="molecule type" value="Genomic_DNA"/>
</dbReference>
<dbReference type="HOGENOM" id="CLU_000445_88_3_9"/>
<dbReference type="Pfam" id="PF02311">
    <property type="entry name" value="AraC_binding"/>
    <property type="match status" value="1"/>
</dbReference>
<dbReference type="CDD" id="cd02208">
    <property type="entry name" value="cupin_RmlC-like"/>
    <property type="match status" value="1"/>
</dbReference>
<dbReference type="SUPFAM" id="SSF51215">
    <property type="entry name" value="Regulatory protein AraC"/>
    <property type="match status" value="1"/>
</dbReference>
<dbReference type="PANTHER" id="PTHR43280:SF28">
    <property type="entry name" value="HTH-TYPE TRANSCRIPTIONAL ACTIVATOR RHAS"/>
    <property type="match status" value="1"/>
</dbReference>
<dbReference type="eggNOG" id="COG1917">
    <property type="taxonomic scope" value="Bacteria"/>
</dbReference>
<evidence type="ECO:0000256" key="3">
    <source>
        <dbReference type="ARBA" id="ARBA00023163"/>
    </source>
</evidence>
<dbReference type="InterPro" id="IPR014710">
    <property type="entry name" value="RmlC-like_jellyroll"/>
</dbReference>
<keyword evidence="6" id="KW-1185">Reference proteome</keyword>
<dbReference type="Gene3D" id="2.60.120.10">
    <property type="entry name" value="Jelly Rolls"/>
    <property type="match status" value="1"/>
</dbReference>
<evidence type="ECO:0000256" key="2">
    <source>
        <dbReference type="ARBA" id="ARBA00023125"/>
    </source>
</evidence>
<dbReference type="InterPro" id="IPR037923">
    <property type="entry name" value="HTH-like"/>
</dbReference>
<proteinExistence type="predicted"/>
<comment type="caution">
    <text evidence="5">The sequence shown here is derived from an EMBL/GenBank/DDBJ whole genome shotgun (WGS) entry which is preliminary data.</text>
</comment>
<dbReference type="InterPro" id="IPR018060">
    <property type="entry name" value="HTH_AraC"/>
</dbReference>
<dbReference type="InterPro" id="IPR020449">
    <property type="entry name" value="Tscrpt_reg_AraC-type_HTH"/>
</dbReference>
<dbReference type="PROSITE" id="PS01124">
    <property type="entry name" value="HTH_ARAC_FAMILY_2"/>
    <property type="match status" value="1"/>
</dbReference>
<dbReference type="Proteomes" id="UP000003755">
    <property type="component" value="Unassembled WGS sequence"/>
</dbReference>
<keyword evidence="1" id="KW-0805">Transcription regulation</keyword>
<evidence type="ECO:0000313" key="5">
    <source>
        <dbReference type="EMBL" id="EEX20835.1"/>
    </source>
</evidence>
<sequence>MLLFICTIFTFIYVITRKSEIIMYKINIQEENPHGTPYFPFQALSQEDFCGQYFAPYHWHEETEFIYITKGSLMLRTETNSQLLTEGNVYFINPGMVHGIFGHSEVSHHYALLFPMSFLSFSQYDICQNELLTPLLSKKLLFPEGSSLSLEISLQIGSLISKAARLYLEDTSANTALSIKIILLQILEILFQEHAFSSAQKHEAEKDFENHSLKSVFSYIEKHYMEPVTLEALAECIPLNKNYFCKFFKEKVGKTPFAYLNEYRINQAAAQLLKTTAPITEVALNNGYENISYFVRQFKHYKHCTPSDFRTSAKFQSNLISNSVNQ</sequence>
<accession>C9LA37</accession>
<gene>
    <name evidence="5" type="ORF">BLAHAN_06286</name>
</gene>
<evidence type="ECO:0000313" key="6">
    <source>
        <dbReference type="Proteomes" id="UP000003755"/>
    </source>
</evidence>
<dbReference type="InterPro" id="IPR009057">
    <property type="entry name" value="Homeodomain-like_sf"/>
</dbReference>